<dbReference type="Ensembl" id="ENSCCRT00020084587.1">
    <property type="protein sequence ID" value="ENSCCRP00020077160.1"/>
    <property type="gene ID" value="ENSCCRG00020035834.1"/>
</dbReference>
<dbReference type="Proteomes" id="UP000694701">
    <property type="component" value="Unplaced"/>
</dbReference>
<feature type="signal peptide" evidence="3">
    <location>
        <begin position="1"/>
        <end position="20"/>
    </location>
</feature>
<feature type="region of interest" description="Disordered" evidence="2">
    <location>
        <begin position="255"/>
        <end position="286"/>
    </location>
</feature>
<evidence type="ECO:0000313" key="4">
    <source>
        <dbReference type="Ensembl" id="ENSCCRP00020077160.1"/>
    </source>
</evidence>
<dbReference type="AlphaFoldDB" id="A0A8C2IBZ9"/>
<feature type="chain" id="PRO_5034511664" evidence="3">
    <location>
        <begin position="21"/>
        <end position="1185"/>
    </location>
</feature>
<organism evidence="4 5">
    <name type="scientific">Cyprinus carpio</name>
    <name type="common">Common carp</name>
    <dbReference type="NCBI Taxonomy" id="7962"/>
    <lineage>
        <taxon>Eukaryota</taxon>
        <taxon>Metazoa</taxon>
        <taxon>Chordata</taxon>
        <taxon>Craniata</taxon>
        <taxon>Vertebrata</taxon>
        <taxon>Euteleostomi</taxon>
        <taxon>Actinopterygii</taxon>
        <taxon>Neopterygii</taxon>
        <taxon>Teleostei</taxon>
        <taxon>Ostariophysi</taxon>
        <taxon>Cypriniformes</taxon>
        <taxon>Cyprinidae</taxon>
        <taxon>Cyprininae</taxon>
        <taxon>Cyprinus</taxon>
    </lineage>
</organism>
<feature type="compositionally biased region" description="Low complexity" evidence="2">
    <location>
        <begin position="866"/>
        <end position="877"/>
    </location>
</feature>
<reference evidence="4" key="1">
    <citation type="submission" date="2025-08" db="UniProtKB">
        <authorList>
            <consortium name="Ensembl"/>
        </authorList>
    </citation>
    <scope>IDENTIFICATION</scope>
</reference>
<accession>A0A8C2IBZ9</accession>
<evidence type="ECO:0000256" key="1">
    <source>
        <dbReference type="SAM" id="Coils"/>
    </source>
</evidence>
<dbReference type="PANTHER" id="PTHR22774">
    <property type="entry name" value="CHOREIN N-TERMINAL DOMAIN-CONTAINING PROTEIN"/>
    <property type="match status" value="1"/>
</dbReference>
<name>A0A8C2IBZ9_CYPCA</name>
<feature type="compositionally biased region" description="Polar residues" evidence="2">
    <location>
        <begin position="264"/>
        <end position="281"/>
    </location>
</feature>
<feature type="coiled-coil region" evidence="1">
    <location>
        <begin position="1145"/>
        <end position="1179"/>
    </location>
</feature>
<keyword evidence="3" id="KW-0732">Signal</keyword>
<evidence type="ECO:0000313" key="5">
    <source>
        <dbReference type="Proteomes" id="UP000694701"/>
    </source>
</evidence>
<dbReference type="Pfam" id="PF24917">
    <property type="entry name" value="BLTP3A_B"/>
    <property type="match status" value="2"/>
</dbReference>
<evidence type="ECO:0000256" key="3">
    <source>
        <dbReference type="SAM" id="SignalP"/>
    </source>
</evidence>
<feature type="region of interest" description="Disordered" evidence="2">
    <location>
        <begin position="865"/>
        <end position="897"/>
    </location>
</feature>
<dbReference type="InterPro" id="IPR026728">
    <property type="entry name" value="BLTP3A/B"/>
</dbReference>
<protein>
    <submittedName>
        <fullName evidence="4">UHRF1 binding protein 1-like</fullName>
    </submittedName>
</protein>
<evidence type="ECO:0000256" key="2">
    <source>
        <dbReference type="SAM" id="MobiDB-lite"/>
    </source>
</evidence>
<keyword evidence="1" id="KW-0175">Coiled coil</keyword>
<proteinExistence type="predicted"/>
<sequence>MQSPVFLRHILLHCASLTTAYKWWVVLELDEEVLQNMLDLPTWLAINKVFCNKATIRIPWTKLKAHPITLTLDKVVMEMSTCDEPRPPNGPSPIATASGQSEYGFAEKVVEGISLSVNSIVIRISAKAFNASFELSQLQVYSVNTSWATSDLRYTRILDPTRGEILTFKEVSWQMIRIEADAIQNTEHEVVSAPIRLITNQSKIRVSLKRRMKDCNVIASKLILILDDLLWVLTDSQLKAMVQYAKSLSEAMEKSAAQRKSMAPETTQVTPAPPSAQQVRTQQASATADQSASMARLFNAYDVRETSHHLQIKHLDLHICDDTIDKDRGINKRLDGGAVQLSFSSISVDYYPYHKAGETCMHWMHYGEATKSRETWAHSLLDEFKSNLEMLKNAVIYVFPSGRISTSSSTSFSPPPAPRTQLMSSSVVLRMADFSIYQVSTADQSRSSPQSMISCNKKILYLPQEMPAIHAEFTEYYFPDGKDYPIPCPNLYVQLNALQLVLDSRSLVWLNLFALDLRQSLEQFMELYKLNDSQKPDEHVDIRVDGLMLKLVIPADQEKTQPDQPCSVSVQTSEMVATNTRHSSGCTRSSLEALLQAFQEQHFFTSLSSSFPRSQNSFSVLHSVFQRHAHEQDTRIHDVYRGLAPPSLSTNALKTPAATDLWAVHFSQFWVDYEGSRSGRGRPTPCVDSFPLTLWACNPARYTQLHERLRAGIGSGLLPRSESAEIASRLQRKKLLKEYYSTDASPSNTPSNGLHKPHSLDGLFSGSSSSLSLASSSSSSEVDLQVLVHVQKHLSAQVSHGQYVFLLRLQNAVKSLQRSLQQDLEQYGSKRQGPTQPFSACVGVLMKSAEVTLLLKPIPQPDLNTSSLDSDVSPSESRATLEAGSEVSEGHERPSAAGEGIQNVDQLLCAGTHGKSQSSFSYLCIKYLYYVNLQVSVLVLKIHSVCCSLDLKGDDTAFALEVGRIRPNQLGNVSLQQHLSNHSLGSDPSTVLLNPEVQVRLESGPGAAVHSPLAEQNGFLQCRLQAFSADFLMASLRNLGLFLEDDSASQVLPMEITIKDTHVNLKDDGPRDNASEPKATPIAVHIHNLLIHRQDDGSFNIGGGYSCSLLPLSLKQNISRLINNKHFVCQANVFFPSTQLLMEENECLKLELSKAKMALAEAHMEKDSLQHQMKTLKLTSGGSNS</sequence>
<dbReference type="PANTHER" id="PTHR22774:SF17">
    <property type="entry name" value="BRIDGE-LIKE LIPID TRANSFER PROTEIN FAMILY MEMBER 3B"/>
    <property type="match status" value="1"/>
</dbReference>